<keyword evidence="6" id="KW-1185">Reference proteome</keyword>
<feature type="non-terminal residue" evidence="5">
    <location>
        <position position="52"/>
    </location>
</feature>
<feature type="region of interest" description="Disordered" evidence="3">
    <location>
        <begin position="1"/>
        <end position="52"/>
    </location>
</feature>
<dbReference type="AlphaFoldDB" id="A0A7T8GUQ0"/>
<protein>
    <recommendedName>
        <fullName evidence="4">IF rod domain-containing protein</fullName>
    </recommendedName>
</protein>
<evidence type="ECO:0000313" key="6">
    <source>
        <dbReference type="Proteomes" id="UP000595437"/>
    </source>
</evidence>
<organism evidence="5 6">
    <name type="scientific">Caligus rogercresseyi</name>
    <name type="common">Sea louse</name>
    <dbReference type="NCBI Taxonomy" id="217165"/>
    <lineage>
        <taxon>Eukaryota</taxon>
        <taxon>Metazoa</taxon>
        <taxon>Ecdysozoa</taxon>
        <taxon>Arthropoda</taxon>
        <taxon>Crustacea</taxon>
        <taxon>Multicrustacea</taxon>
        <taxon>Hexanauplia</taxon>
        <taxon>Copepoda</taxon>
        <taxon>Siphonostomatoida</taxon>
        <taxon>Caligidae</taxon>
        <taxon>Caligus</taxon>
    </lineage>
</organism>
<keyword evidence="2" id="KW-0175">Coiled coil</keyword>
<feature type="compositionally biased region" description="Low complexity" evidence="3">
    <location>
        <begin position="11"/>
        <end position="27"/>
    </location>
</feature>
<evidence type="ECO:0000259" key="4">
    <source>
        <dbReference type="PROSITE" id="PS51842"/>
    </source>
</evidence>
<evidence type="ECO:0000256" key="2">
    <source>
        <dbReference type="ARBA" id="ARBA00023054"/>
    </source>
</evidence>
<reference evidence="6" key="1">
    <citation type="submission" date="2021-01" db="EMBL/GenBank/DDBJ databases">
        <title>Caligus Genome Assembly.</title>
        <authorList>
            <person name="Gallardo-Escarate C."/>
        </authorList>
    </citation>
    <scope>NUCLEOTIDE SEQUENCE [LARGE SCALE GENOMIC DNA]</scope>
</reference>
<dbReference type="EMBL" id="CP045902">
    <property type="protein sequence ID" value="QQP37936.1"/>
    <property type="molecule type" value="Genomic_DNA"/>
</dbReference>
<feature type="domain" description="IF rod" evidence="4">
    <location>
        <begin position="35"/>
        <end position="52"/>
    </location>
</feature>
<keyword evidence="1" id="KW-0403">Intermediate filament</keyword>
<accession>A0A7T8GUQ0</accession>
<proteinExistence type="predicted"/>
<evidence type="ECO:0000256" key="1">
    <source>
        <dbReference type="ARBA" id="ARBA00022754"/>
    </source>
</evidence>
<sequence>MSTEHTPIVTPPSSSSSKMRSPSPLSPTRVTRKEEKHQLQQLNNRLAGYIDK</sequence>
<name>A0A7T8GUQ0_CALRO</name>
<dbReference type="InterPro" id="IPR039008">
    <property type="entry name" value="IF_rod_dom"/>
</dbReference>
<dbReference type="Proteomes" id="UP000595437">
    <property type="component" value="Chromosome 13"/>
</dbReference>
<dbReference type="GO" id="GO:0005882">
    <property type="term" value="C:intermediate filament"/>
    <property type="evidence" value="ECO:0007669"/>
    <property type="project" value="UniProtKB-KW"/>
</dbReference>
<evidence type="ECO:0000256" key="3">
    <source>
        <dbReference type="SAM" id="MobiDB-lite"/>
    </source>
</evidence>
<evidence type="ECO:0000313" key="5">
    <source>
        <dbReference type="EMBL" id="QQP37936.1"/>
    </source>
</evidence>
<gene>
    <name evidence="5" type="ORF">FKW44_018383</name>
</gene>
<dbReference type="PROSITE" id="PS51842">
    <property type="entry name" value="IF_ROD_2"/>
    <property type="match status" value="1"/>
</dbReference>